<dbReference type="Gene3D" id="3.40.350.10">
    <property type="entry name" value="Creatinase/prolidase N-terminal domain"/>
    <property type="match status" value="1"/>
</dbReference>
<dbReference type="Proteomes" id="UP000008721">
    <property type="component" value="Chromosome"/>
</dbReference>
<dbReference type="SUPFAM" id="SSF55920">
    <property type="entry name" value="Creatinase/aminopeptidase"/>
    <property type="match status" value="1"/>
</dbReference>
<dbReference type="SMART" id="SM01011">
    <property type="entry name" value="AMP_N"/>
    <property type="match status" value="1"/>
</dbReference>
<evidence type="ECO:0000256" key="3">
    <source>
        <dbReference type="ARBA" id="ARBA00008766"/>
    </source>
</evidence>
<dbReference type="InterPro" id="IPR052433">
    <property type="entry name" value="X-Pro_dipept-like"/>
</dbReference>
<dbReference type="GO" id="GO:0006508">
    <property type="term" value="P:proteolysis"/>
    <property type="evidence" value="ECO:0007669"/>
    <property type="project" value="TreeGrafter"/>
</dbReference>
<reference evidence="12 13" key="1">
    <citation type="journal article" date="2012" name="Stand. Genomic Sci.">
        <title>Complete genome sequence of the sulfur compounds oxidizing chemolithoautotroph Sulfuricurvum kujiense type strain (YK-1(T)).</title>
        <authorList>
            <person name="Han C."/>
            <person name="Kotsyurbenko O."/>
            <person name="Chertkov O."/>
            <person name="Held B."/>
            <person name="Lapidus A."/>
            <person name="Nolan M."/>
            <person name="Lucas S."/>
            <person name="Hammon N."/>
            <person name="Deshpande S."/>
            <person name="Cheng J.F."/>
            <person name="Tapia R."/>
            <person name="Goodwin L.A."/>
            <person name="Pitluck S."/>
            <person name="Liolios K."/>
            <person name="Pagani I."/>
            <person name="Ivanova N."/>
            <person name="Mavromatis K."/>
            <person name="Mikhailova N."/>
            <person name="Pati A."/>
            <person name="Chen A."/>
            <person name="Palaniappan K."/>
            <person name="Land M."/>
            <person name="Hauser L."/>
            <person name="Chang Y.J."/>
            <person name="Jeffries C.D."/>
            <person name="Brambilla E.M."/>
            <person name="Rohde M."/>
            <person name="Spring S."/>
            <person name="Sikorski J."/>
            <person name="Goker M."/>
            <person name="Woyke T."/>
            <person name="Bristow J."/>
            <person name="Eisen J.A."/>
            <person name="Markowitz V."/>
            <person name="Hugenholtz P."/>
            <person name="Kyrpides N.C."/>
            <person name="Klenk H.P."/>
            <person name="Detter J.C."/>
        </authorList>
    </citation>
    <scope>NUCLEOTIDE SEQUENCE [LARGE SCALE GENOMIC DNA]</scope>
    <source>
        <strain evidence="13">ATCC BAA-921 / DSM 16994 / JCM 11577 / YK-1</strain>
    </source>
</reference>
<dbReference type="PANTHER" id="PTHR43226">
    <property type="entry name" value="XAA-PRO AMINOPEPTIDASE 3"/>
    <property type="match status" value="1"/>
</dbReference>
<dbReference type="InterPro" id="IPR036005">
    <property type="entry name" value="Creatinase/aminopeptidase-like"/>
</dbReference>
<accession>E4U0D7</accession>
<evidence type="ECO:0000256" key="9">
    <source>
        <dbReference type="ARBA" id="ARBA00075356"/>
    </source>
</evidence>
<dbReference type="SUPFAM" id="SSF53092">
    <property type="entry name" value="Creatinase/prolidase N-terminal domain"/>
    <property type="match status" value="1"/>
</dbReference>
<dbReference type="KEGG" id="sku:Sulku_0568"/>
<evidence type="ECO:0000256" key="4">
    <source>
        <dbReference type="ARBA" id="ARBA00012574"/>
    </source>
</evidence>
<dbReference type="GO" id="GO:0070006">
    <property type="term" value="F:metalloaminopeptidase activity"/>
    <property type="evidence" value="ECO:0007669"/>
    <property type="project" value="InterPro"/>
</dbReference>
<dbReference type="HOGENOM" id="CLU_017266_1_0_7"/>
<dbReference type="eggNOG" id="COG0006">
    <property type="taxonomic scope" value="Bacteria"/>
</dbReference>
<evidence type="ECO:0000256" key="5">
    <source>
        <dbReference type="ARBA" id="ARBA00022723"/>
    </source>
</evidence>
<name>E4U0D7_SULKY</name>
<protein>
    <recommendedName>
        <fullName evidence="8">Xaa-Pro aminopeptidase</fullName>
        <ecNumber evidence="4">3.4.11.9</ecNumber>
    </recommendedName>
    <alternativeName>
        <fullName evidence="9">Aminopeptidase P II</fullName>
    </alternativeName>
    <alternativeName>
        <fullName evidence="10">X-Pro aminopeptidase</fullName>
    </alternativeName>
</protein>
<dbReference type="FunFam" id="3.90.230.10:FF:000002">
    <property type="entry name" value="Xaa-Pro aminopeptidase 3"/>
    <property type="match status" value="1"/>
</dbReference>
<comment type="catalytic activity">
    <reaction evidence="1">
        <text>Release of any N-terminal amino acid, including proline, that is linked to proline, even from a dipeptide or tripeptide.</text>
        <dbReference type="EC" id="3.4.11.9"/>
    </reaction>
</comment>
<comment type="cofactor">
    <cofactor evidence="2">
        <name>Mn(2+)</name>
        <dbReference type="ChEBI" id="CHEBI:29035"/>
    </cofactor>
</comment>
<keyword evidence="13" id="KW-1185">Reference proteome</keyword>
<keyword evidence="7" id="KW-0464">Manganese</keyword>
<evidence type="ECO:0000256" key="1">
    <source>
        <dbReference type="ARBA" id="ARBA00001424"/>
    </source>
</evidence>
<dbReference type="STRING" id="709032.Sulku_0568"/>
<dbReference type="PANTHER" id="PTHR43226:SF4">
    <property type="entry name" value="XAA-PRO AMINOPEPTIDASE 3"/>
    <property type="match status" value="1"/>
</dbReference>
<dbReference type="Pfam" id="PF00557">
    <property type="entry name" value="Peptidase_M24"/>
    <property type="match status" value="1"/>
</dbReference>
<keyword evidence="5" id="KW-0479">Metal-binding</keyword>
<keyword evidence="6" id="KW-0378">Hydrolase</keyword>
<dbReference type="Gene3D" id="3.90.230.10">
    <property type="entry name" value="Creatinase/methionine aminopeptidase superfamily"/>
    <property type="match status" value="1"/>
</dbReference>
<evidence type="ECO:0000259" key="11">
    <source>
        <dbReference type="SMART" id="SM01011"/>
    </source>
</evidence>
<evidence type="ECO:0000256" key="8">
    <source>
        <dbReference type="ARBA" id="ARBA00069363"/>
    </source>
</evidence>
<dbReference type="EC" id="3.4.11.9" evidence="4"/>
<dbReference type="OrthoDB" id="9806388at2"/>
<evidence type="ECO:0000313" key="12">
    <source>
        <dbReference type="EMBL" id="ADR33234.1"/>
    </source>
</evidence>
<dbReference type="AlphaFoldDB" id="E4U0D7"/>
<dbReference type="GO" id="GO:0030145">
    <property type="term" value="F:manganese ion binding"/>
    <property type="evidence" value="ECO:0007669"/>
    <property type="project" value="InterPro"/>
</dbReference>
<gene>
    <name evidence="12" type="ordered locus">Sulku_0568</name>
</gene>
<dbReference type="CDD" id="cd01087">
    <property type="entry name" value="Prolidase"/>
    <property type="match status" value="1"/>
</dbReference>
<feature type="domain" description="Aminopeptidase P N-terminal" evidence="11">
    <location>
        <begin position="1"/>
        <end position="134"/>
    </location>
</feature>
<evidence type="ECO:0000256" key="6">
    <source>
        <dbReference type="ARBA" id="ARBA00022801"/>
    </source>
</evidence>
<comment type="similarity">
    <text evidence="3">Belongs to the peptidase M24B family.</text>
</comment>
<sequence>MKEIHYSNRRKQLLERMEQGVAIISAAMPALRSNDTEHPYRQNSDFYYLTGFNESNSLLILIKNHSETKTILYVEAYDEQYTLWNGARHGIEKAKERFDVDDVRNIKDFPDEVKELLREHVNLYIDLFDDSEALSEAKLAARLLRETRGVKRHIRSFRDITHLIRSQRLIKAPEEVETIRRAVALTADAHHAAMKRSHAGMKEYQLQAEMAYVFVNGGGHTEAYGTIVAGGNNANTLHYVDNSDELRDGELVLIDAACEIELYASDITRTFPVNGVFSDAQREVYNAVLEVQLRVIEAIAPGVKRDWLQTYSEELLCDALIALGVLSGERSELMEAKEHKKYSPHGIGHWMGLDVHDPCPYVDEAGEALAFEAGMVMTIEPGLYFRADDESVPERYRGIGIRIEDNILVTESGYENLSAMIAKTVDEIEAMCKK</sequence>
<organism evidence="12 13">
    <name type="scientific">Sulfuricurvum kujiense (strain ATCC BAA-921 / DSM 16994 / JCM 11577 / YK-1)</name>
    <dbReference type="NCBI Taxonomy" id="709032"/>
    <lineage>
        <taxon>Bacteria</taxon>
        <taxon>Pseudomonadati</taxon>
        <taxon>Campylobacterota</taxon>
        <taxon>Epsilonproteobacteria</taxon>
        <taxon>Campylobacterales</taxon>
        <taxon>Sulfurimonadaceae</taxon>
        <taxon>Sulfuricurvum</taxon>
    </lineage>
</organism>
<evidence type="ECO:0000256" key="10">
    <source>
        <dbReference type="ARBA" id="ARBA00081411"/>
    </source>
</evidence>
<dbReference type="RefSeq" id="WP_013459431.1">
    <property type="nucleotide sequence ID" value="NC_014762.1"/>
</dbReference>
<evidence type="ECO:0000313" key="13">
    <source>
        <dbReference type="Proteomes" id="UP000008721"/>
    </source>
</evidence>
<dbReference type="EMBL" id="CP002355">
    <property type="protein sequence ID" value="ADR33234.1"/>
    <property type="molecule type" value="Genomic_DNA"/>
</dbReference>
<dbReference type="InterPro" id="IPR029149">
    <property type="entry name" value="Creatin/AminoP/Spt16_N"/>
</dbReference>
<proteinExistence type="inferred from homology"/>
<evidence type="ECO:0000256" key="2">
    <source>
        <dbReference type="ARBA" id="ARBA00001936"/>
    </source>
</evidence>
<dbReference type="Pfam" id="PF05195">
    <property type="entry name" value="AMP_N"/>
    <property type="match status" value="1"/>
</dbReference>
<evidence type="ECO:0000256" key="7">
    <source>
        <dbReference type="ARBA" id="ARBA00023211"/>
    </source>
</evidence>
<dbReference type="InterPro" id="IPR000994">
    <property type="entry name" value="Pept_M24"/>
</dbReference>
<dbReference type="InterPro" id="IPR007865">
    <property type="entry name" value="Aminopep_P_N"/>
</dbReference>